<protein>
    <recommendedName>
        <fullName evidence="2">DUF6973 domain-containing protein</fullName>
    </recommendedName>
</protein>
<sequence length="286" mass="32175">MMKKSLCVMLISVLCFGSIAPISAQEIANNQMNFSNEESISTTVYNGDQEQFGIIGVELIESQDTKKVDKNKIQEHKQNDINNILTISDEFIDYLQDIKERNPKLSDEKLIRLIDETLSLENDIMVKSIIYPSGWSNLTTAEKIFIVANPLLVNPIQLAVNDANYCTKQYYGHNLVGDPSDAYRHAVWNALMAKYIGAITSKSTGISKAAAFATAHEDYPSSVLQEKSKNSNGVLDGYTLLDHKDMDLYNNKKGRDIFDLNSTLVSTALAKKVYDNRNSLRYLYTY</sequence>
<keyword evidence="4" id="KW-1185">Reference proteome</keyword>
<feature type="signal peptide" evidence="1">
    <location>
        <begin position="1"/>
        <end position="24"/>
    </location>
</feature>
<evidence type="ECO:0000259" key="2">
    <source>
        <dbReference type="Pfam" id="PF22322"/>
    </source>
</evidence>
<dbReference type="RefSeq" id="WP_012065633.1">
    <property type="nucleotide sequence ID" value="NC_009633.1"/>
</dbReference>
<dbReference type="HOGENOM" id="CLU_971953_0_0_9"/>
<proteinExistence type="predicted"/>
<accession>A6TX27</accession>
<dbReference type="KEGG" id="amt:Amet_4677"/>
<evidence type="ECO:0000313" key="3">
    <source>
        <dbReference type="EMBL" id="ABR50745.1"/>
    </source>
</evidence>
<dbReference type="eggNOG" id="ENOG50330XS">
    <property type="taxonomic scope" value="Bacteria"/>
</dbReference>
<evidence type="ECO:0000313" key="4">
    <source>
        <dbReference type="Proteomes" id="UP000001572"/>
    </source>
</evidence>
<reference evidence="4" key="1">
    <citation type="journal article" date="2016" name="Genome Announc.">
        <title>Complete genome sequence of Alkaliphilus metalliredigens strain QYMF, an alkaliphilic and metal-reducing bacterium isolated from borax-contaminated leachate ponds.</title>
        <authorList>
            <person name="Hwang C."/>
            <person name="Copeland A."/>
            <person name="Lucas S."/>
            <person name="Lapidus A."/>
            <person name="Barry K."/>
            <person name="Detter J.C."/>
            <person name="Glavina Del Rio T."/>
            <person name="Hammon N."/>
            <person name="Israni S."/>
            <person name="Dalin E."/>
            <person name="Tice H."/>
            <person name="Pitluck S."/>
            <person name="Chertkov O."/>
            <person name="Brettin T."/>
            <person name="Bruce D."/>
            <person name="Han C."/>
            <person name="Schmutz J."/>
            <person name="Larimer F."/>
            <person name="Land M.L."/>
            <person name="Hauser L."/>
            <person name="Kyrpides N."/>
            <person name="Mikhailova N."/>
            <person name="Ye Q."/>
            <person name="Zhou J."/>
            <person name="Richardson P."/>
            <person name="Fields M.W."/>
        </authorList>
    </citation>
    <scope>NUCLEOTIDE SEQUENCE [LARGE SCALE GENOMIC DNA]</scope>
    <source>
        <strain evidence="4">QYMF</strain>
    </source>
</reference>
<gene>
    <name evidence="3" type="ordered locus">Amet_4677</name>
</gene>
<keyword evidence="1" id="KW-0732">Signal</keyword>
<name>A6TX27_ALKMQ</name>
<feature type="chain" id="PRO_5002702566" description="DUF6973 domain-containing protein" evidence="1">
    <location>
        <begin position="25"/>
        <end position="286"/>
    </location>
</feature>
<dbReference type="InterPro" id="IPR054246">
    <property type="entry name" value="DUF6973"/>
</dbReference>
<dbReference type="Proteomes" id="UP000001572">
    <property type="component" value="Chromosome"/>
</dbReference>
<evidence type="ECO:0000256" key="1">
    <source>
        <dbReference type="SAM" id="SignalP"/>
    </source>
</evidence>
<dbReference type="OrthoDB" id="1187707at2"/>
<dbReference type="Pfam" id="PF22322">
    <property type="entry name" value="DUF6973"/>
    <property type="match status" value="1"/>
</dbReference>
<dbReference type="EMBL" id="CP000724">
    <property type="protein sequence ID" value="ABR50745.1"/>
    <property type="molecule type" value="Genomic_DNA"/>
</dbReference>
<feature type="domain" description="DUF6973" evidence="2">
    <location>
        <begin position="145"/>
        <end position="275"/>
    </location>
</feature>
<organism evidence="3 4">
    <name type="scientific">Alkaliphilus metalliredigens (strain QYMF)</name>
    <dbReference type="NCBI Taxonomy" id="293826"/>
    <lineage>
        <taxon>Bacteria</taxon>
        <taxon>Bacillati</taxon>
        <taxon>Bacillota</taxon>
        <taxon>Clostridia</taxon>
        <taxon>Peptostreptococcales</taxon>
        <taxon>Natronincolaceae</taxon>
        <taxon>Alkaliphilus</taxon>
    </lineage>
</organism>
<dbReference type="AlphaFoldDB" id="A6TX27"/>